<protein>
    <submittedName>
        <fullName evidence="1">UPF0280 family protein</fullName>
    </submittedName>
</protein>
<proteinExistence type="predicted"/>
<name>A0A974XEZ5_9FIRM</name>
<accession>A0A974XEZ5</accession>
<dbReference type="EMBL" id="CP071444">
    <property type="protein sequence ID" value="QSX08593.1"/>
    <property type="molecule type" value="Genomic_DNA"/>
</dbReference>
<dbReference type="AlphaFoldDB" id="A0A974XEZ5"/>
<gene>
    <name evidence="1" type="ORF">J0B03_00415</name>
</gene>
<dbReference type="PIRSF" id="PIRSF006421">
    <property type="entry name" value="UCP006421"/>
    <property type="match status" value="1"/>
</dbReference>
<evidence type="ECO:0000313" key="1">
    <source>
        <dbReference type="EMBL" id="QSX08593.1"/>
    </source>
</evidence>
<dbReference type="InterPro" id="IPR003374">
    <property type="entry name" value="ApbE-like_sf"/>
</dbReference>
<dbReference type="Proteomes" id="UP000663499">
    <property type="component" value="Chromosome"/>
</dbReference>
<organism evidence="1 2">
    <name type="scientific">Alkalibacter rhizosphaerae</name>
    <dbReference type="NCBI Taxonomy" id="2815577"/>
    <lineage>
        <taxon>Bacteria</taxon>
        <taxon>Bacillati</taxon>
        <taxon>Bacillota</taxon>
        <taxon>Clostridia</taxon>
        <taxon>Eubacteriales</taxon>
        <taxon>Eubacteriaceae</taxon>
        <taxon>Alkalibacter</taxon>
    </lineage>
</organism>
<reference evidence="1" key="1">
    <citation type="submission" date="2021-03" db="EMBL/GenBank/DDBJ databases">
        <title>Alkalibacter marinus sp. nov., isolated from tidal flat sediment.</title>
        <authorList>
            <person name="Namirimu T."/>
            <person name="Yang J.-A."/>
            <person name="Yang S.-H."/>
            <person name="Kim Y.-J."/>
            <person name="Kwon K.K."/>
        </authorList>
    </citation>
    <scope>NUCLEOTIDE SEQUENCE</scope>
    <source>
        <strain evidence="1">ES005</strain>
    </source>
</reference>
<evidence type="ECO:0000313" key="2">
    <source>
        <dbReference type="Proteomes" id="UP000663499"/>
    </source>
</evidence>
<sequence length="245" mass="26357">MKDFYEPRFYRDWTGGHLKQPLVRFNVTQEESDLDLYVTDHVDGAAEVLSACRKILIAHMEKDPLFKDSLVPLPVDPDDPSMIKKMKEAAFQAGVGPMAAVAGTMAEMVGRKLAKCNPDVIVENGGDLYLSLSTTRRVLIYAGASPLSNRLALEIKPENTPMGICTSSGTFGHSLSFGKADAVVIVSHDTALADAVATATANRIDKISDLEGAVQYASKISNILGIVAIKDDGLALWGDLGLHKV</sequence>
<dbReference type="Gene3D" id="3.10.520.10">
    <property type="entry name" value="ApbE-like domains"/>
    <property type="match status" value="1"/>
</dbReference>
<dbReference type="SUPFAM" id="SSF143631">
    <property type="entry name" value="ApbE-like"/>
    <property type="match status" value="1"/>
</dbReference>
<dbReference type="InterPro" id="IPR007183">
    <property type="entry name" value="UPF0280"/>
</dbReference>
<keyword evidence="2" id="KW-1185">Reference proteome</keyword>
<dbReference type="KEGG" id="alka:J0B03_00415"/>